<organism evidence="10 11">
    <name type="scientific">Gleimia europaea ACS-120-V-Col10b</name>
    <dbReference type="NCBI Taxonomy" id="883069"/>
    <lineage>
        <taxon>Bacteria</taxon>
        <taxon>Bacillati</taxon>
        <taxon>Actinomycetota</taxon>
        <taxon>Actinomycetes</taxon>
        <taxon>Actinomycetales</taxon>
        <taxon>Actinomycetaceae</taxon>
        <taxon>Gleimia</taxon>
    </lineage>
</organism>
<dbReference type="InterPro" id="IPR000120">
    <property type="entry name" value="Amidase"/>
</dbReference>
<dbReference type="Proteomes" id="UP000014387">
    <property type="component" value="Unassembled WGS sequence"/>
</dbReference>
<dbReference type="GO" id="GO:0050567">
    <property type="term" value="F:glutaminyl-tRNA synthase (glutamine-hydrolyzing) activity"/>
    <property type="evidence" value="ECO:0007669"/>
    <property type="project" value="UniProtKB-UniRule"/>
</dbReference>
<dbReference type="InterPro" id="IPR020556">
    <property type="entry name" value="Amidase_CS"/>
</dbReference>
<dbReference type="Pfam" id="PF01425">
    <property type="entry name" value="Amidase"/>
    <property type="match status" value="1"/>
</dbReference>
<dbReference type="PANTHER" id="PTHR11895">
    <property type="entry name" value="TRANSAMIDASE"/>
    <property type="match status" value="1"/>
</dbReference>
<dbReference type="SUPFAM" id="SSF75304">
    <property type="entry name" value="Amidase signature (AS) enzymes"/>
    <property type="match status" value="1"/>
</dbReference>
<accession>A0A9W5RD08</accession>
<dbReference type="EMBL" id="AGWN01000003">
    <property type="protein sequence ID" value="EPD29468.1"/>
    <property type="molecule type" value="Genomic_DNA"/>
</dbReference>
<evidence type="ECO:0000256" key="8">
    <source>
        <dbReference type="HAMAP-Rule" id="MF_00120"/>
    </source>
</evidence>
<dbReference type="PANTHER" id="PTHR11895:SF151">
    <property type="entry name" value="GLUTAMYL-TRNA(GLN) AMIDOTRANSFERASE SUBUNIT A"/>
    <property type="match status" value="1"/>
</dbReference>
<evidence type="ECO:0000256" key="7">
    <source>
        <dbReference type="ARBA" id="ARBA00047407"/>
    </source>
</evidence>
<feature type="active site" description="Charge relay system" evidence="8">
    <location>
        <position position="157"/>
    </location>
</feature>
<dbReference type="OrthoDB" id="9811471at2"/>
<evidence type="ECO:0000256" key="3">
    <source>
        <dbReference type="ARBA" id="ARBA00022741"/>
    </source>
</evidence>
<proteinExistence type="inferred from homology"/>
<protein>
    <recommendedName>
        <fullName evidence="8">Glutamyl-tRNA(Gln) amidotransferase subunit A</fullName>
        <shortName evidence="8">Glu-ADT subunit A</shortName>
        <ecNumber evidence="8">6.3.5.7</ecNumber>
    </recommendedName>
</protein>
<comment type="caution">
    <text evidence="10">The sequence shown here is derived from an EMBL/GenBank/DDBJ whole genome shotgun (WGS) entry which is preliminary data.</text>
</comment>
<keyword evidence="5 8" id="KW-0648">Protein biosynthesis</keyword>
<keyword evidence="2 8" id="KW-0436">Ligase</keyword>
<comment type="catalytic activity">
    <reaction evidence="7 8">
        <text>L-glutamyl-tRNA(Gln) + L-glutamine + ATP + H2O = L-glutaminyl-tRNA(Gln) + L-glutamate + ADP + phosphate + H(+)</text>
        <dbReference type="Rhea" id="RHEA:17521"/>
        <dbReference type="Rhea" id="RHEA-COMP:9681"/>
        <dbReference type="Rhea" id="RHEA-COMP:9684"/>
        <dbReference type="ChEBI" id="CHEBI:15377"/>
        <dbReference type="ChEBI" id="CHEBI:15378"/>
        <dbReference type="ChEBI" id="CHEBI:29985"/>
        <dbReference type="ChEBI" id="CHEBI:30616"/>
        <dbReference type="ChEBI" id="CHEBI:43474"/>
        <dbReference type="ChEBI" id="CHEBI:58359"/>
        <dbReference type="ChEBI" id="CHEBI:78520"/>
        <dbReference type="ChEBI" id="CHEBI:78521"/>
        <dbReference type="ChEBI" id="CHEBI:456216"/>
        <dbReference type="EC" id="6.3.5.7"/>
    </reaction>
</comment>
<dbReference type="InterPro" id="IPR036928">
    <property type="entry name" value="AS_sf"/>
</dbReference>
<dbReference type="AlphaFoldDB" id="A0A9W5RD08"/>
<keyword evidence="11" id="KW-1185">Reference proteome</keyword>
<feature type="active site" description="Acyl-ester intermediate" evidence="8">
    <location>
        <position position="181"/>
    </location>
</feature>
<evidence type="ECO:0000256" key="4">
    <source>
        <dbReference type="ARBA" id="ARBA00022840"/>
    </source>
</evidence>
<dbReference type="InterPro" id="IPR004412">
    <property type="entry name" value="GatA"/>
</dbReference>
<feature type="domain" description="Amidase" evidence="9">
    <location>
        <begin position="27"/>
        <end position="474"/>
    </location>
</feature>
<dbReference type="PROSITE" id="PS00571">
    <property type="entry name" value="AMIDASES"/>
    <property type="match status" value="1"/>
</dbReference>
<name>A0A9W5RD08_9ACTO</name>
<dbReference type="RefSeq" id="WP_016444929.1">
    <property type="nucleotide sequence ID" value="NZ_KE150267.1"/>
</dbReference>
<comment type="similarity">
    <text evidence="1 8">Belongs to the amidase family. GatA subfamily.</text>
</comment>
<evidence type="ECO:0000256" key="1">
    <source>
        <dbReference type="ARBA" id="ARBA00008069"/>
    </source>
</evidence>
<keyword evidence="4 8" id="KW-0067">ATP-binding</keyword>
<evidence type="ECO:0000256" key="5">
    <source>
        <dbReference type="ARBA" id="ARBA00022917"/>
    </source>
</evidence>
<dbReference type="Gene3D" id="3.90.1300.10">
    <property type="entry name" value="Amidase signature (AS) domain"/>
    <property type="match status" value="1"/>
</dbReference>
<dbReference type="GO" id="GO:0005524">
    <property type="term" value="F:ATP binding"/>
    <property type="evidence" value="ECO:0007669"/>
    <property type="project" value="UniProtKB-KW"/>
</dbReference>
<sequence>MAKSDLVFRSALELAQMLRDGEVSSVEVTRAMLDRIAEVDPVVNAFLFVDEEGALKTAREVDEARAAGEQLHPLAGVPIALKDNVVTRGVPTTAASRILEGWVPPYDATIVEKIKAAKLPIVGKTNMDEFAMGSSTEHSAFGPTHNPWDLERIPGGSGGGSAAAVAAFMVPLAIGSDTGGSIRQPAAMTGTVGVKPTYGAVSRQGIIALGSSLDQAGPVARTVADAAALQDVIDGFDDRDAVSLDYAWPSMEEAALAPANAGERPLEGVKLGVVKQLTGDAYEDDVVASFESTLEFLKDKGAEVVELDLPLLGIALDAYYVIMPAEASSNLAKFDGVRFGLRVEPEPPVTSERLIAASRGEGFGSEVKRRIIFGTRMLSKGFFDKYFVQAMRVRTLLQEELVEAFESVDVIVSPTSPTTAFKFGEKMDDPTLMYLSDITTTPANLGGMPAMSVPSGVAHGLPVGFQVTGPVRGDDVMYRVAAVVEAQEDVAHKNPMIEGVDGAAREGEDR</sequence>
<dbReference type="InterPro" id="IPR023631">
    <property type="entry name" value="Amidase_dom"/>
</dbReference>
<dbReference type="EC" id="6.3.5.7" evidence="8"/>
<dbReference type="NCBIfam" id="TIGR00132">
    <property type="entry name" value="gatA"/>
    <property type="match status" value="1"/>
</dbReference>
<reference evidence="10 11" key="1">
    <citation type="submission" date="2013-05" db="EMBL/GenBank/DDBJ databases">
        <title>The Genome Sequence of Actinomyces europaeus ACS-120-V-COL10B.</title>
        <authorList>
            <consortium name="The Broad Institute Genomics Platform"/>
            <person name="Earl A."/>
            <person name="Ward D."/>
            <person name="Feldgarden M."/>
            <person name="Gevers D."/>
            <person name="Saerens B."/>
            <person name="Vaneechoutte M."/>
            <person name="Walker B."/>
            <person name="Young S."/>
            <person name="Zeng Q."/>
            <person name="Gargeya S."/>
            <person name="Fitzgerald M."/>
            <person name="Haas B."/>
            <person name="Abouelleil A."/>
            <person name="Allen A.W."/>
            <person name="Alvarado L."/>
            <person name="Arachchi H.M."/>
            <person name="Berlin A.M."/>
            <person name="Chapman S.B."/>
            <person name="Gainer-Dewar J."/>
            <person name="Goldberg J."/>
            <person name="Griggs A."/>
            <person name="Gujja S."/>
            <person name="Hansen M."/>
            <person name="Howarth C."/>
            <person name="Imamovic A."/>
            <person name="Ireland A."/>
            <person name="Larimer J."/>
            <person name="McCowan C."/>
            <person name="Murphy C."/>
            <person name="Pearson M."/>
            <person name="Poon T.W."/>
            <person name="Priest M."/>
            <person name="Roberts A."/>
            <person name="Saif S."/>
            <person name="Shea T."/>
            <person name="Sisk P."/>
            <person name="Sykes S."/>
            <person name="Wortman J."/>
            <person name="Nusbaum C."/>
            <person name="Birren B."/>
        </authorList>
    </citation>
    <scope>NUCLEOTIDE SEQUENCE [LARGE SCALE GENOMIC DNA]</scope>
    <source>
        <strain evidence="10 11">ACS-120-V-Col10b</strain>
    </source>
</reference>
<comment type="subunit">
    <text evidence="8">Heterotrimer of A, B and C subunits.</text>
</comment>
<evidence type="ECO:0000313" key="10">
    <source>
        <dbReference type="EMBL" id="EPD29468.1"/>
    </source>
</evidence>
<dbReference type="GO" id="GO:0006412">
    <property type="term" value="P:translation"/>
    <property type="evidence" value="ECO:0007669"/>
    <property type="project" value="UniProtKB-UniRule"/>
</dbReference>
<feature type="active site" description="Charge relay system" evidence="8">
    <location>
        <position position="82"/>
    </location>
</feature>
<dbReference type="HAMAP" id="MF_00120">
    <property type="entry name" value="GatA"/>
    <property type="match status" value="1"/>
</dbReference>
<keyword evidence="3 8" id="KW-0547">Nucleotide-binding</keyword>
<evidence type="ECO:0000259" key="9">
    <source>
        <dbReference type="Pfam" id="PF01425"/>
    </source>
</evidence>
<gene>
    <name evidence="8" type="primary">gatA</name>
    <name evidence="10" type="ORF">HMPREF9238_01605</name>
</gene>
<comment type="function">
    <text evidence="6 8">Allows the formation of correctly charged Gln-tRNA(Gln) through the transamidation of misacylated Glu-tRNA(Gln) in organisms which lack glutaminyl-tRNA synthetase. The reaction takes place in the presence of glutamine and ATP through an activated gamma-phospho-Glu-tRNA(Gln).</text>
</comment>
<dbReference type="GO" id="GO:0030956">
    <property type="term" value="C:glutamyl-tRNA(Gln) amidotransferase complex"/>
    <property type="evidence" value="ECO:0007669"/>
    <property type="project" value="InterPro"/>
</dbReference>
<evidence type="ECO:0000256" key="2">
    <source>
        <dbReference type="ARBA" id="ARBA00022598"/>
    </source>
</evidence>
<evidence type="ECO:0000256" key="6">
    <source>
        <dbReference type="ARBA" id="ARBA00025295"/>
    </source>
</evidence>
<evidence type="ECO:0000313" key="11">
    <source>
        <dbReference type="Proteomes" id="UP000014387"/>
    </source>
</evidence>